<proteinExistence type="predicted"/>
<gene>
    <name evidence="3" type="ORF">Ga0074812_13013</name>
</gene>
<organism evidence="3 4">
    <name type="scientific">Parafrankia irregularis</name>
    <dbReference type="NCBI Taxonomy" id="795642"/>
    <lineage>
        <taxon>Bacteria</taxon>
        <taxon>Bacillati</taxon>
        <taxon>Actinomycetota</taxon>
        <taxon>Actinomycetes</taxon>
        <taxon>Frankiales</taxon>
        <taxon>Frankiaceae</taxon>
        <taxon>Parafrankia</taxon>
    </lineage>
</organism>
<evidence type="ECO:0000259" key="2">
    <source>
        <dbReference type="Pfam" id="PF04738"/>
    </source>
</evidence>
<feature type="region of interest" description="Disordered" evidence="1">
    <location>
        <begin position="537"/>
        <end position="568"/>
    </location>
</feature>
<evidence type="ECO:0000313" key="3">
    <source>
        <dbReference type="EMBL" id="CUU59633.1"/>
    </source>
</evidence>
<evidence type="ECO:0000256" key="1">
    <source>
        <dbReference type="SAM" id="MobiDB-lite"/>
    </source>
</evidence>
<dbReference type="Proteomes" id="UP000198802">
    <property type="component" value="Unassembled WGS sequence"/>
</dbReference>
<dbReference type="InterPro" id="IPR006827">
    <property type="entry name" value="Lant_deHydtase_N"/>
</dbReference>
<evidence type="ECO:0000313" key="4">
    <source>
        <dbReference type="Proteomes" id="UP000198802"/>
    </source>
</evidence>
<accession>A0A0S4QVL3</accession>
<keyword evidence="4" id="KW-1185">Reference proteome</keyword>
<reference evidence="4" key="1">
    <citation type="submission" date="2015-11" db="EMBL/GenBank/DDBJ databases">
        <authorList>
            <person name="Varghese N."/>
        </authorList>
    </citation>
    <scope>NUCLEOTIDE SEQUENCE [LARGE SCALE GENOMIC DNA]</scope>
    <source>
        <strain evidence="4">DSM 45899</strain>
    </source>
</reference>
<dbReference type="RefSeq" id="WP_091283850.1">
    <property type="nucleotide sequence ID" value="NZ_FAOZ01000030.1"/>
</dbReference>
<name>A0A0S4QVL3_9ACTN</name>
<feature type="domain" description="Lantibiotic dehydratase N-terminal" evidence="2">
    <location>
        <begin position="85"/>
        <end position="396"/>
    </location>
</feature>
<dbReference type="Pfam" id="PF04738">
    <property type="entry name" value="Lant_dehydr_N"/>
    <property type="match status" value="1"/>
</dbReference>
<protein>
    <submittedName>
        <fullName evidence="3">Lantibiotic dehydratase, C terminus</fullName>
    </submittedName>
</protein>
<dbReference type="AlphaFoldDB" id="A0A0S4QVL3"/>
<sequence>MSHGTGWAPHAAGPVGRVPIGDGSRWALWDLVELRTAGFPAADIAVLFDPGLAELAVGDDEEKFLAAYTQAVDSVATVARRVASDPRFQEAVTWQNPTMFRDCVAKIAEGTRSRPGQRRRRELKVVSYLQRYALKNDTIGFFGPVGFARVGDDGPALRQQPGPALLARRRVYFEQWAIDAVARRISTDPEVRPWLRPRRSAAVVVRDGLARRPHGAPIALTRHEAEIFELCDGSRTAAEIAGFDAVAEDWLEAGLIMLEIDARVEDDPEVRLREEVLRIGDATVRDRVLAGLDELIIARDAVAACAGDAARLATAGQRLDEVFERLAGEAASRRGGEAYAGRRVVYEDTVRDVEVRIGPEFLAAAEAPLELLLDSARWLVAEAAQAYRERFDKVFDACLAAGGDSGASAASPDPTSVAFGAFLAAATPDLAFSYRELPDPVAALIPEFQRRWAAILAVPTGVRRHELRSADLVAAVRAAFPVRELPWSSAVHHCPDIMVAAASADAVNRGDFLLVLGELHLTANTLDARVVLQQHPEPEQLTAADARDRRGPRIQPVPAKASSSVNSRVYPPAMRSSDDLFWTLHTRHTGAAGQILPGAGLRVHREQGVLRVRFEDRGCWDLLEVLGEIIGAAVMNAFKPIGTAGHRPRVTIDRMVIAREAWGFAPAELRWAFEKDAARCYRGAQAWRRAAGLPPRAFYRVAVEDKPLFVDFSSVALVRLLAAAVRSAAEEEPDSLVGFTEMLPDLGDHWVRDADGAAYASELRLVAVDLTETALKSTGTV</sequence>
<dbReference type="EMBL" id="FAOZ01000030">
    <property type="protein sequence ID" value="CUU59633.1"/>
    <property type="molecule type" value="Genomic_DNA"/>
</dbReference>